<dbReference type="EMBL" id="CP073767">
    <property type="protein sequence ID" value="UWZ57008.1"/>
    <property type="molecule type" value="Genomic_DNA"/>
</dbReference>
<accession>A0A9Q9MFA9</accession>
<evidence type="ECO:0000313" key="3">
    <source>
        <dbReference type="Proteomes" id="UP001058003"/>
    </source>
</evidence>
<evidence type="ECO:0000313" key="2">
    <source>
        <dbReference type="EMBL" id="UWZ57008.1"/>
    </source>
</evidence>
<dbReference type="AlphaFoldDB" id="A0A9Q9MFA9"/>
<keyword evidence="1" id="KW-0472">Membrane</keyword>
<keyword evidence="1" id="KW-1133">Transmembrane helix</keyword>
<keyword evidence="1" id="KW-0812">Transmembrane</keyword>
<feature type="transmembrane region" description="Helical" evidence="1">
    <location>
        <begin position="90"/>
        <end position="111"/>
    </location>
</feature>
<gene>
    <name evidence="2" type="ORF">Daura_13065</name>
</gene>
<dbReference type="RefSeq" id="WP_033361417.1">
    <property type="nucleotide sequence ID" value="NZ_CP073767.1"/>
</dbReference>
<keyword evidence="3" id="KW-1185">Reference proteome</keyword>
<organism evidence="2 3">
    <name type="scientific">Dactylosporangium aurantiacum</name>
    <dbReference type="NCBI Taxonomy" id="35754"/>
    <lineage>
        <taxon>Bacteria</taxon>
        <taxon>Bacillati</taxon>
        <taxon>Actinomycetota</taxon>
        <taxon>Actinomycetes</taxon>
        <taxon>Micromonosporales</taxon>
        <taxon>Micromonosporaceae</taxon>
        <taxon>Dactylosporangium</taxon>
    </lineage>
</organism>
<feature type="transmembrane region" description="Helical" evidence="1">
    <location>
        <begin position="51"/>
        <end position="69"/>
    </location>
</feature>
<proteinExistence type="predicted"/>
<feature type="transmembrane region" description="Helical" evidence="1">
    <location>
        <begin position="117"/>
        <end position="137"/>
    </location>
</feature>
<sequence length="151" mass="15279">MVRRGTPARRRTRDPLRWCRARLATGAVAAAVVLGGISIALLLVAGGAGGAGLGYGLGGLGVSVILFGLGWRAGLRRQVAADPAVRRPAFLLQAAQLYGALAVCTGVRLLFGGQTAGRAAVGLGVAVAGGALTAWAFRAGRRKKGARQDPP</sequence>
<dbReference type="KEGG" id="daur:Daura_13065"/>
<name>A0A9Q9MFA9_9ACTN</name>
<evidence type="ECO:0000256" key="1">
    <source>
        <dbReference type="SAM" id="Phobius"/>
    </source>
</evidence>
<dbReference type="Proteomes" id="UP001058003">
    <property type="component" value="Chromosome"/>
</dbReference>
<feature type="transmembrane region" description="Helical" evidence="1">
    <location>
        <begin position="21"/>
        <end position="45"/>
    </location>
</feature>
<protein>
    <submittedName>
        <fullName evidence="2">Uncharacterized protein</fullName>
    </submittedName>
</protein>
<reference evidence="2" key="1">
    <citation type="submission" date="2021-04" db="EMBL/GenBank/DDBJ databases">
        <title>Dactylosporangium aurantiacum NRRL B-8018 full assembly.</title>
        <authorList>
            <person name="Hartkoorn R.C."/>
            <person name="Beaudoing E."/>
            <person name="Hot D."/>
        </authorList>
    </citation>
    <scope>NUCLEOTIDE SEQUENCE</scope>
    <source>
        <strain evidence="2">NRRL B-8018</strain>
    </source>
</reference>